<evidence type="ECO:0008006" key="4">
    <source>
        <dbReference type="Google" id="ProtNLM"/>
    </source>
</evidence>
<evidence type="ECO:0000256" key="1">
    <source>
        <dbReference type="SAM" id="Phobius"/>
    </source>
</evidence>
<keyword evidence="1" id="KW-0472">Membrane</keyword>
<proteinExistence type="predicted"/>
<keyword evidence="1" id="KW-1133">Transmembrane helix</keyword>
<comment type="caution">
    <text evidence="2">The sequence shown here is derived from an EMBL/GenBank/DDBJ whole genome shotgun (WGS) entry which is preliminary data.</text>
</comment>
<accession>A0A7Y0EPT3</accession>
<dbReference type="Pfam" id="PF13196">
    <property type="entry name" value="DUF4012"/>
    <property type="match status" value="1"/>
</dbReference>
<evidence type="ECO:0000313" key="3">
    <source>
        <dbReference type="Proteomes" id="UP000532194"/>
    </source>
</evidence>
<dbReference type="AlphaFoldDB" id="A0A7Y0EPT3"/>
<keyword evidence="1" id="KW-0812">Transmembrane</keyword>
<dbReference type="RefSeq" id="WP_169171829.1">
    <property type="nucleotide sequence ID" value="NZ_JAAIII010000002.1"/>
</dbReference>
<name>A0A7Y0EPT3_9BIFI</name>
<evidence type="ECO:0000313" key="2">
    <source>
        <dbReference type="EMBL" id="NMM93808.1"/>
    </source>
</evidence>
<dbReference type="InterPro" id="IPR025101">
    <property type="entry name" value="DUF4012"/>
</dbReference>
<dbReference type="Proteomes" id="UP000532194">
    <property type="component" value="Unassembled WGS sequence"/>
</dbReference>
<dbReference type="EMBL" id="JAAIII010000002">
    <property type="protein sequence ID" value="NMM93808.1"/>
    <property type="molecule type" value="Genomic_DNA"/>
</dbReference>
<feature type="transmembrane region" description="Helical" evidence="1">
    <location>
        <begin position="21"/>
        <end position="47"/>
    </location>
</feature>
<sequence length="602" mass="65049">MIQASRTAGRKHRHRHHTPMVLRWLSAALQVLGWAIIVALPISVIWLCVSSVIAKNEAQAVVQQASTISDAAATGDSAALRQQVDELADHIDAVWAQTSQPIWWAVEQLPYVGQDVGTVRQVVDALHDVSVGALPHVSQALGKVSIQDISIADGTISVPGLADAADDLSQAATVVTRADADMQRIGETHYNQINTMLDQAKDQFDAVSGALDALARLAKIMPSMLDMDSAGGGQRTYVVIAQNNAELRATGGIPGSVGLLHVSNGKISLDDFVSDSEFDVLDSSILPLTAEEKVLFSGRMGRWIQDVTFTPDFSRTGEFTKAMWERQFGGTIDGVISVDPVLLQNMLAVTGAVTVSDGQYTVTLDGTNTAQILLSQVYRDLPVERQDAFFSLAASEAFATIMHGDGHDPVALAKAFIESARNGHFYVWSAHEDEEQVLESTTVGGTLAQDSSNPVAGLFFNDSAGSKMGWYLKRDVVFAFEKQLSDGRRQYVMDVTLTNTLDPSQVDSVPDYVLGMNVDGTERGDIGEMMYVYAPAGGRLLEWQFDDGSDFDMVTLHDGLTLGAKTIKLKPGESMHFVVRFLSSSDAADTPMQLRQTPAAQE</sequence>
<reference evidence="2 3" key="1">
    <citation type="submission" date="2020-02" db="EMBL/GenBank/DDBJ databases">
        <title>Characterization of phylogenetic diversity of novel bifidobacterial species isolated in Czech ZOOs.</title>
        <authorList>
            <person name="Lugli G.A."/>
            <person name="Vera N.B."/>
            <person name="Ventura M."/>
        </authorList>
    </citation>
    <scope>NUCLEOTIDE SEQUENCE [LARGE SCALE GENOMIC DNA]</scope>
    <source>
        <strain evidence="2 3">DSM 109957</strain>
    </source>
</reference>
<gene>
    <name evidence="2" type="ORF">G1C95_0993</name>
</gene>
<organism evidence="2 3">
    <name type="scientific">Bifidobacterium oedipodis</name>
    <dbReference type="NCBI Taxonomy" id="2675322"/>
    <lineage>
        <taxon>Bacteria</taxon>
        <taxon>Bacillati</taxon>
        <taxon>Actinomycetota</taxon>
        <taxon>Actinomycetes</taxon>
        <taxon>Bifidobacteriales</taxon>
        <taxon>Bifidobacteriaceae</taxon>
        <taxon>Bifidobacterium</taxon>
    </lineage>
</organism>
<protein>
    <recommendedName>
        <fullName evidence="4">DUF4012 domain-containing protein</fullName>
    </recommendedName>
</protein>
<keyword evidence="3" id="KW-1185">Reference proteome</keyword>